<dbReference type="Proteomes" id="UP000604825">
    <property type="component" value="Unassembled WGS sequence"/>
</dbReference>
<evidence type="ECO:0000313" key="2">
    <source>
        <dbReference type="EMBL" id="CAD6342753.1"/>
    </source>
</evidence>
<dbReference type="AlphaFoldDB" id="A0A811SLZ4"/>
<name>A0A811SLZ4_9POAL</name>
<evidence type="ECO:0000313" key="3">
    <source>
        <dbReference type="Proteomes" id="UP000604825"/>
    </source>
</evidence>
<gene>
    <name evidence="2" type="ORF">NCGR_LOCUS66851</name>
</gene>
<dbReference type="PANTHER" id="PTHR33157:SF10">
    <property type="entry name" value="TRANSPOSASE MUDR PLANT DOMAIN-CONTAINING PROTEIN"/>
    <property type="match status" value="1"/>
</dbReference>
<feature type="region of interest" description="Disordered" evidence="1">
    <location>
        <begin position="1"/>
        <end position="153"/>
    </location>
</feature>
<accession>A0A811SLZ4</accession>
<protein>
    <submittedName>
        <fullName evidence="2">Uncharacterized protein</fullName>
    </submittedName>
</protein>
<dbReference type="PANTHER" id="PTHR33157">
    <property type="entry name" value="AUTONOMOUS TRANSPOSABLE ELEMENT EN-1 MOSAIC PROTEIN-RELATED"/>
    <property type="match status" value="1"/>
</dbReference>
<reference evidence="2" key="1">
    <citation type="submission" date="2020-10" db="EMBL/GenBank/DDBJ databases">
        <authorList>
            <person name="Han B."/>
            <person name="Lu T."/>
            <person name="Zhao Q."/>
            <person name="Huang X."/>
            <person name="Zhao Y."/>
        </authorList>
    </citation>
    <scope>NUCLEOTIDE SEQUENCE</scope>
</reference>
<feature type="compositionally biased region" description="Acidic residues" evidence="1">
    <location>
        <begin position="454"/>
        <end position="495"/>
    </location>
</feature>
<feature type="compositionally biased region" description="Polar residues" evidence="1">
    <location>
        <begin position="73"/>
        <end position="86"/>
    </location>
</feature>
<evidence type="ECO:0000256" key="1">
    <source>
        <dbReference type="SAM" id="MobiDB-lite"/>
    </source>
</evidence>
<comment type="caution">
    <text evidence="2">The sequence shown here is derived from an EMBL/GenBank/DDBJ whole genome shotgun (WGS) entry which is preliminary data.</text>
</comment>
<dbReference type="GO" id="GO:0032196">
    <property type="term" value="P:transposition"/>
    <property type="evidence" value="ECO:0007669"/>
    <property type="project" value="InterPro"/>
</dbReference>
<feature type="compositionally biased region" description="Polar residues" evidence="1">
    <location>
        <begin position="15"/>
        <end position="39"/>
    </location>
</feature>
<dbReference type="OrthoDB" id="706848at2759"/>
<proteinExistence type="predicted"/>
<dbReference type="EMBL" id="CAJGYO010000597">
    <property type="protein sequence ID" value="CAD6342753.1"/>
    <property type="molecule type" value="Genomic_DNA"/>
</dbReference>
<sequence>MQEMYALRHKKHKSNTGSNHGANSGSNPQGVESNTNQSRRVGADGGNSDRSSPNGVQSSRNNNTRVRADCGSSERSSLDGVQSNRNQSRRIAGDGGNFRRSSPAGVNSERSANVGDSQQNGSGDGAQLNGGSEGGDSQLNVNPSKRGRGKLTRTELKMVLRSGRVQLEPVGHCQFSYVGYTPRGYKYPSQVGAILKREYPGIITVYDDDGTIIKQQPTMSWNDYYWKKNEHDVCYAQRVKQVIWSLFTVHPNHRRVAEKNLENYLVRREYTFGPGHQSGTINTFSVMKSGIKNADSTGRSGPIPSQKAQKRLDDYKALAPDENSKVLDGKALYTMARGMPHGRVLIGDGAVDKACVLVHAKSASVMPPNHDKYRSVIAENERLKETNGLLIEENGVHRDLVMRIYADFKKEPPADLLQRLANIDARRNQTTSLSLGGSESVDNGWYNYNYNDDYTVDGADEEDYTDEDSTDDEADEDMSGDDGMYEEDDHDDIYDEANNLQNAD</sequence>
<dbReference type="InterPro" id="IPR039266">
    <property type="entry name" value="EN-1/SPM"/>
</dbReference>
<feature type="region of interest" description="Disordered" evidence="1">
    <location>
        <begin position="452"/>
        <end position="504"/>
    </location>
</feature>
<feature type="compositionally biased region" description="Polar residues" evidence="1">
    <location>
        <begin position="104"/>
        <end position="121"/>
    </location>
</feature>
<organism evidence="2 3">
    <name type="scientific">Miscanthus lutarioriparius</name>
    <dbReference type="NCBI Taxonomy" id="422564"/>
    <lineage>
        <taxon>Eukaryota</taxon>
        <taxon>Viridiplantae</taxon>
        <taxon>Streptophyta</taxon>
        <taxon>Embryophyta</taxon>
        <taxon>Tracheophyta</taxon>
        <taxon>Spermatophyta</taxon>
        <taxon>Magnoliopsida</taxon>
        <taxon>Liliopsida</taxon>
        <taxon>Poales</taxon>
        <taxon>Poaceae</taxon>
        <taxon>PACMAD clade</taxon>
        <taxon>Panicoideae</taxon>
        <taxon>Andropogonodae</taxon>
        <taxon>Andropogoneae</taxon>
        <taxon>Saccharinae</taxon>
        <taxon>Miscanthus</taxon>
    </lineage>
</organism>
<keyword evidence="3" id="KW-1185">Reference proteome</keyword>
<feature type="compositionally biased region" description="Polar residues" evidence="1">
    <location>
        <begin position="48"/>
        <end position="65"/>
    </location>
</feature>